<accession>A0A3P1YUL1</accession>
<sequence>MQIVLSPAKLMDFDGSGDSLKATDPLFVDKTADLVAVCREMSIDEIAASMNINPQMAHDVFGYFQTFDLPAAPRRAAALAYNGIAYKGLNAHDFSADDFAFAQQHLNILSGLYGIIRPMDAIRPYRLEFQRKIVPEGYKNLYDFWGDTLNGYLASKLEHDERIVINVASQEYGKVVRKNKLPQGTRIIDIRFLQHETNGFRQVVVHAKKARGLMARFIIKNRLTKHQDVQAFDSEGYFFYPDLSKEDEWVFVRSNA</sequence>
<dbReference type="Pfam" id="PF03883">
    <property type="entry name" value="H2O2_YaaD"/>
    <property type="match status" value="1"/>
</dbReference>
<evidence type="ECO:0000313" key="3">
    <source>
        <dbReference type="Proteomes" id="UP000279860"/>
    </source>
</evidence>
<proteinExistence type="inferred from homology"/>
<dbReference type="PANTHER" id="PTHR30283:SF4">
    <property type="entry name" value="PEROXIDE STRESS RESISTANCE PROTEIN YAAA"/>
    <property type="match status" value="1"/>
</dbReference>
<protein>
    <recommendedName>
        <fullName evidence="1">UPF0246 protein EII41_11105</fullName>
    </recommendedName>
</protein>
<dbReference type="InterPro" id="IPR005583">
    <property type="entry name" value="YaaA"/>
</dbReference>
<dbReference type="RefSeq" id="WP_124790630.1">
    <property type="nucleotide sequence ID" value="NZ_RQYN01000049.1"/>
</dbReference>
<comment type="caution">
    <text evidence="2">The sequence shown here is derived from an EMBL/GenBank/DDBJ whole genome shotgun (WGS) entry which is preliminary data.</text>
</comment>
<evidence type="ECO:0000256" key="1">
    <source>
        <dbReference type="HAMAP-Rule" id="MF_00652"/>
    </source>
</evidence>
<dbReference type="Proteomes" id="UP000279860">
    <property type="component" value="Unassembled WGS sequence"/>
</dbReference>
<dbReference type="GO" id="GO:0033194">
    <property type="term" value="P:response to hydroperoxide"/>
    <property type="evidence" value="ECO:0007669"/>
    <property type="project" value="TreeGrafter"/>
</dbReference>
<dbReference type="AlphaFoldDB" id="A0A3P1YUL1"/>
<dbReference type="EMBL" id="RQYN01000049">
    <property type="protein sequence ID" value="RRD72513.1"/>
    <property type="molecule type" value="Genomic_DNA"/>
</dbReference>
<dbReference type="HAMAP" id="MF_00652">
    <property type="entry name" value="UPF0246"/>
    <property type="match status" value="1"/>
</dbReference>
<evidence type="ECO:0000313" key="2">
    <source>
        <dbReference type="EMBL" id="RRD72513.1"/>
    </source>
</evidence>
<dbReference type="GO" id="GO:0005829">
    <property type="term" value="C:cytosol"/>
    <property type="evidence" value="ECO:0007669"/>
    <property type="project" value="TreeGrafter"/>
</dbReference>
<organism evidence="2 3">
    <name type="scientific">Tannerella forsythia</name>
    <name type="common">Bacteroides forsythus</name>
    <dbReference type="NCBI Taxonomy" id="28112"/>
    <lineage>
        <taxon>Bacteria</taxon>
        <taxon>Pseudomonadati</taxon>
        <taxon>Bacteroidota</taxon>
        <taxon>Bacteroidia</taxon>
        <taxon>Bacteroidales</taxon>
        <taxon>Tannerellaceae</taxon>
        <taxon>Tannerella</taxon>
    </lineage>
</organism>
<comment type="similarity">
    <text evidence="1">Belongs to the UPF0246 family.</text>
</comment>
<dbReference type="PANTHER" id="PTHR30283">
    <property type="entry name" value="PEROXIDE STRESS RESPONSE PROTEIN YAAA"/>
    <property type="match status" value="1"/>
</dbReference>
<reference evidence="2 3" key="1">
    <citation type="submission" date="2018-11" db="EMBL/GenBank/DDBJ databases">
        <title>Genomes From Bacteria Associated with the Canine Oral Cavity: a Test Case for Automated Genome-Based Taxonomic Assignment.</title>
        <authorList>
            <person name="Coil D.A."/>
            <person name="Jospin G."/>
            <person name="Darling A.E."/>
            <person name="Wallis C."/>
            <person name="Davis I.J."/>
            <person name="Harris S."/>
            <person name="Eisen J.A."/>
            <person name="Holcombe L.J."/>
            <person name="O'Flynn C."/>
        </authorList>
    </citation>
    <scope>NUCLEOTIDE SEQUENCE [LARGE SCALE GENOMIC DNA]</scope>
    <source>
        <strain evidence="2 3">OH1426_COT-023</strain>
    </source>
</reference>
<name>A0A3P1YUL1_TANFO</name>
<gene>
    <name evidence="2" type="ORF">EII41_11105</name>
</gene>